<keyword evidence="5" id="KW-1185">Reference proteome</keyword>
<dbReference type="Pfam" id="PF01548">
    <property type="entry name" value="DEDD_Tnp_IS110"/>
    <property type="match status" value="1"/>
</dbReference>
<dbReference type="RefSeq" id="WP_322474773.1">
    <property type="nucleotide sequence ID" value="NZ_JBHRZG010000009.1"/>
</dbReference>
<dbReference type="EMBL" id="JBHRZG010000009">
    <property type="protein sequence ID" value="MFC3832884.1"/>
    <property type="molecule type" value="Genomic_DNA"/>
</dbReference>
<dbReference type="InterPro" id="IPR002525">
    <property type="entry name" value="Transp_IS110-like_N"/>
</dbReference>
<keyword evidence="1" id="KW-0175">Coiled coil</keyword>
<protein>
    <submittedName>
        <fullName evidence="4">IS110 family transposase</fullName>
    </submittedName>
</protein>
<evidence type="ECO:0000259" key="2">
    <source>
        <dbReference type="Pfam" id="PF01548"/>
    </source>
</evidence>
<feature type="domain" description="Transposase IS116/IS110/IS902 C-terminal" evidence="3">
    <location>
        <begin position="202"/>
        <end position="283"/>
    </location>
</feature>
<evidence type="ECO:0000313" key="5">
    <source>
        <dbReference type="Proteomes" id="UP001595803"/>
    </source>
</evidence>
<evidence type="ECO:0000313" key="4">
    <source>
        <dbReference type="EMBL" id="MFC3832884.1"/>
    </source>
</evidence>
<sequence length="334" mass="36422">MVVLGLDVGKDSLAACFLLPAPSGAITLPAVPNTQAGFKALLRFAHQHDVVPADLHVVMEATSVYWEECATALHEARCTVSVENPAQIKYFARSILRRGKTDCMDAETIARYGATRPPKAWHPPDQHSTELKLLVRERTALTTTVQQERNRRHAMEHRSTSSPTLLTLVDERIELLEQQIKAIEAAMKQLLAGHARLEPQMRLLLSVPGFGFLSAVSVLAETDGFSAIETGAQLCAFCGIAPSPVQSGTSVRGRGRISKMGNAHLRRTAYLAALGAAHSHGRLGVFYQHLRLAGKPPKVARIALARKLLRVGLAVVKSGQPYQEDYQRPEHTAA</sequence>
<feature type="coiled-coil region" evidence="1">
    <location>
        <begin position="166"/>
        <end position="193"/>
    </location>
</feature>
<proteinExistence type="predicted"/>
<organism evidence="4 5">
    <name type="scientific">Deinococcus rufus</name>
    <dbReference type="NCBI Taxonomy" id="2136097"/>
    <lineage>
        <taxon>Bacteria</taxon>
        <taxon>Thermotogati</taxon>
        <taxon>Deinococcota</taxon>
        <taxon>Deinococci</taxon>
        <taxon>Deinococcales</taxon>
        <taxon>Deinococcaceae</taxon>
        <taxon>Deinococcus</taxon>
    </lineage>
</organism>
<dbReference type="InterPro" id="IPR047650">
    <property type="entry name" value="Transpos_IS110"/>
</dbReference>
<evidence type="ECO:0000259" key="3">
    <source>
        <dbReference type="Pfam" id="PF02371"/>
    </source>
</evidence>
<comment type="caution">
    <text evidence="4">The sequence shown here is derived from an EMBL/GenBank/DDBJ whole genome shotgun (WGS) entry which is preliminary data.</text>
</comment>
<feature type="domain" description="Transposase IS110-like N-terminal" evidence="2">
    <location>
        <begin position="4"/>
        <end position="154"/>
    </location>
</feature>
<gene>
    <name evidence="4" type="ORF">ACFOSB_08445</name>
</gene>
<evidence type="ECO:0000256" key="1">
    <source>
        <dbReference type="SAM" id="Coils"/>
    </source>
</evidence>
<dbReference type="InterPro" id="IPR003346">
    <property type="entry name" value="Transposase_20"/>
</dbReference>
<dbReference type="Proteomes" id="UP001595803">
    <property type="component" value="Unassembled WGS sequence"/>
</dbReference>
<dbReference type="PANTHER" id="PTHR33055:SF3">
    <property type="entry name" value="PUTATIVE TRANSPOSASE FOR IS117-RELATED"/>
    <property type="match status" value="1"/>
</dbReference>
<dbReference type="NCBIfam" id="NF033542">
    <property type="entry name" value="transpos_IS110"/>
    <property type="match status" value="1"/>
</dbReference>
<accession>A0ABV7Z9U0</accession>
<dbReference type="PANTHER" id="PTHR33055">
    <property type="entry name" value="TRANSPOSASE FOR INSERTION SEQUENCE ELEMENT IS1111A"/>
    <property type="match status" value="1"/>
</dbReference>
<dbReference type="Pfam" id="PF02371">
    <property type="entry name" value="Transposase_20"/>
    <property type="match status" value="1"/>
</dbReference>
<name>A0ABV7Z9U0_9DEIO</name>
<reference evidence="5" key="1">
    <citation type="journal article" date="2019" name="Int. J. Syst. Evol. Microbiol.">
        <title>The Global Catalogue of Microorganisms (GCM) 10K type strain sequencing project: providing services to taxonomists for standard genome sequencing and annotation.</title>
        <authorList>
            <consortium name="The Broad Institute Genomics Platform"/>
            <consortium name="The Broad Institute Genome Sequencing Center for Infectious Disease"/>
            <person name="Wu L."/>
            <person name="Ma J."/>
        </authorList>
    </citation>
    <scope>NUCLEOTIDE SEQUENCE [LARGE SCALE GENOMIC DNA]</scope>
    <source>
        <strain evidence="5">CCTCC AB 2017081</strain>
    </source>
</reference>